<dbReference type="RefSeq" id="WP_034324930.1">
    <property type="nucleotide sequence ID" value="NZ_JFBM01000095.1"/>
</dbReference>
<organism evidence="2 3">
    <name type="scientific">Amycolatopsis lurida NRRL 2430</name>
    <dbReference type="NCBI Taxonomy" id="1460371"/>
    <lineage>
        <taxon>Bacteria</taxon>
        <taxon>Bacillati</taxon>
        <taxon>Actinomycetota</taxon>
        <taxon>Actinomycetes</taxon>
        <taxon>Pseudonocardiales</taxon>
        <taxon>Pseudonocardiaceae</taxon>
        <taxon>Amycolatopsis</taxon>
    </lineage>
</organism>
<dbReference type="PANTHER" id="PTHR35007">
    <property type="entry name" value="INTEGRAL MEMBRANE PROTEIN-RELATED"/>
    <property type="match status" value="1"/>
</dbReference>
<feature type="transmembrane region" description="Helical" evidence="1">
    <location>
        <begin position="186"/>
        <end position="205"/>
    </location>
</feature>
<keyword evidence="1" id="KW-0472">Membrane</keyword>
<evidence type="ECO:0000313" key="2">
    <source>
        <dbReference type="EMBL" id="KFU75206.1"/>
    </source>
</evidence>
<dbReference type="PANTHER" id="PTHR35007:SF4">
    <property type="entry name" value="CONSERVED TRANSMEMBRANE PROTEIN-RELATED"/>
    <property type="match status" value="1"/>
</dbReference>
<proteinExistence type="predicted"/>
<gene>
    <name evidence="2" type="ORF">BB31_42815</name>
</gene>
<dbReference type="AlphaFoldDB" id="A0A2P2FER5"/>
<evidence type="ECO:0000313" key="3">
    <source>
        <dbReference type="Proteomes" id="UP000256220"/>
    </source>
</evidence>
<protein>
    <submittedName>
        <fullName evidence="2">Type II secretion system protein</fullName>
    </submittedName>
</protein>
<feature type="transmembrane region" description="Helical" evidence="1">
    <location>
        <begin position="38"/>
        <end position="64"/>
    </location>
</feature>
<evidence type="ECO:0000256" key="1">
    <source>
        <dbReference type="SAM" id="Phobius"/>
    </source>
</evidence>
<name>A0A2P2FER5_AMYLU</name>
<dbReference type="Proteomes" id="UP000256220">
    <property type="component" value="Unassembled WGS sequence"/>
</dbReference>
<sequence>MNPWFLLSCGAGLACWPEPTVRAPIAWRSPRAVRAGWWPLPALLVLPFLGIGWAVAVLVFTVTVRQEVRSRARAKAALAEAELTASVLRTMIGELRAGAHPVTAAEATAEAIPAASERLRGLIAAARFGGETVADPDAPPALVNAWTLANRFGLPMADVLDAARRDAEAGIGFRCRLKAKMAGPRASAAVLAALPLVCLPLGEAMGAGPVHVLTGTGAGQLLLVVGSGLIWAGTAWCRALTGRVASC</sequence>
<comment type="caution">
    <text evidence="2">The sequence shown here is derived from an EMBL/GenBank/DDBJ whole genome shotgun (WGS) entry which is preliminary data.</text>
</comment>
<accession>A0A2P2FER5</accession>
<keyword evidence="3" id="KW-1185">Reference proteome</keyword>
<dbReference type="EMBL" id="JFBM01000095">
    <property type="protein sequence ID" value="KFU75206.1"/>
    <property type="molecule type" value="Genomic_DNA"/>
</dbReference>
<feature type="transmembrane region" description="Helical" evidence="1">
    <location>
        <begin position="217"/>
        <end position="237"/>
    </location>
</feature>
<reference evidence="2 3" key="1">
    <citation type="journal article" date="2014" name="Genome Announc.">
        <title>Draft Genome Sequence of Amycolatopsis lurida NRRL 2430, Producer of the Glycopeptide Family Antibiotic Ristocetin.</title>
        <authorList>
            <person name="Kwun M.J."/>
            <person name="Hong H.J."/>
        </authorList>
    </citation>
    <scope>NUCLEOTIDE SEQUENCE [LARGE SCALE GENOMIC DNA]</scope>
    <source>
        <strain evidence="2 3">NRRL 2430</strain>
    </source>
</reference>
<keyword evidence="1" id="KW-1133">Transmembrane helix</keyword>
<keyword evidence="1" id="KW-0812">Transmembrane</keyword>